<dbReference type="SUPFAM" id="SSF53335">
    <property type="entry name" value="S-adenosyl-L-methionine-dependent methyltransferases"/>
    <property type="match status" value="1"/>
</dbReference>
<dbReference type="Proteomes" id="UP000231183">
    <property type="component" value="Unassembled WGS sequence"/>
</dbReference>
<dbReference type="GO" id="GO:0008757">
    <property type="term" value="F:S-adenosylmethionine-dependent methyltransferase activity"/>
    <property type="evidence" value="ECO:0007669"/>
    <property type="project" value="InterPro"/>
</dbReference>
<evidence type="ECO:0000259" key="3">
    <source>
        <dbReference type="Pfam" id="PF08241"/>
    </source>
</evidence>
<dbReference type="AlphaFoldDB" id="A0A2M6W2V5"/>
<gene>
    <name evidence="4" type="ORF">COU31_04625</name>
</gene>
<organism evidence="4 5">
    <name type="scientific">Candidatus Magasanikbacteria bacterium CG10_big_fil_rev_8_21_14_0_10_40_10</name>
    <dbReference type="NCBI Taxonomy" id="1974648"/>
    <lineage>
        <taxon>Bacteria</taxon>
        <taxon>Candidatus Magasanikiibacteriota</taxon>
    </lineage>
</organism>
<evidence type="ECO:0000313" key="5">
    <source>
        <dbReference type="Proteomes" id="UP000231183"/>
    </source>
</evidence>
<comment type="caution">
    <text evidence="4">The sequence shown here is derived from an EMBL/GenBank/DDBJ whole genome shotgun (WGS) entry which is preliminary data.</text>
</comment>
<dbReference type="GO" id="GO:0032259">
    <property type="term" value="P:methylation"/>
    <property type="evidence" value="ECO:0007669"/>
    <property type="project" value="UniProtKB-KW"/>
</dbReference>
<dbReference type="GO" id="GO:0008175">
    <property type="term" value="F:tRNA methyltransferase activity"/>
    <property type="evidence" value="ECO:0007669"/>
    <property type="project" value="UniProtKB-ARBA"/>
</dbReference>
<dbReference type="PANTHER" id="PTHR13069:SF21">
    <property type="entry name" value="ALKYLATED DNA REPAIR PROTEIN ALKB HOMOLOG 8"/>
    <property type="match status" value="1"/>
</dbReference>
<reference evidence="5" key="1">
    <citation type="submission" date="2017-09" db="EMBL/GenBank/DDBJ databases">
        <title>Depth-based differentiation of microbial function through sediment-hosted aquifers and enrichment of novel symbionts in the deep terrestrial subsurface.</title>
        <authorList>
            <person name="Probst A.J."/>
            <person name="Ladd B."/>
            <person name="Jarett J.K."/>
            <person name="Geller-Mcgrath D.E."/>
            <person name="Sieber C.M.K."/>
            <person name="Emerson J.B."/>
            <person name="Anantharaman K."/>
            <person name="Thomas B.C."/>
            <person name="Malmstrom R."/>
            <person name="Stieglmeier M."/>
            <person name="Klingl A."/>
            <person name="Woyke T."/>
            <person name="Ryan C.M."/>
            <person name="Banfield J.F."/>
        </authorList>
    </citation>
    <scope>NUCLEOTIDE SEQUENCE [LARGE SCALE GENOMIC DNA]</scope>
</reference>
<dbReference type="InterPro" id="IPR013216">
    <property type="entry name" value="Methyltransf_11"/>
</dbReference>
<proteinExistence type="predicted"/>
<keyword evidence="2" id="KW-0808">Transferase</keyword>
<evidence type="ECO:0000313" key="4">
    <source>
        <dbReference type="EMBL" id="PIT87133.1"/>
    </source>
</evidence>
<name>A0A2M6W2V5_9BACT</name>
<dbReference type="GO" id="GO:0006400">
    <property type="term" value="P:tRNA modification"/>
    <property type="evidence" value="ECO:0007669"/>
    <property type="project" value="UniProtKB-ARBA"/>
</dbReference>
<dbReference type="PANTHER" id="PTHR13069">
    <property type="entry name" value="ALKYLATED DNA REPAIR PROTEIN ALKB HOMOLOG 8"/>
    <property type="match status" value="1"/>
</dbReference>
<evidence type="ECO:0000256" key="1">
    <source>
        <dbReference type="ARBA" id="ARBA00022603"/>
    </source>
</evidence>
<feature type="domain" description="Methyltransferase type 11" evidence="3">
    <location>
        <begin position="49"/>
        <end position="146"/>
    </location>
</feature>
<protein>
    <recommendedName>
        <fullName evidence="3">Methyltransferase type 11 domain-containing protein</fullName>
    </recommendedName>
</protein>
<dbReference type="InterPro" id="IPR029063">
    <property type="entry name" value="SAM-dependent_MTases_sf"/>
</dbReference>
<accession>A0A2M6W2V5</accession>
<evidence type="ECO:0000256" key="2">
    <source>
        <dbReference type="ARBA" id="ARBA00022679"/>
    </source>
</evidence>
<dbReference type="Pfam" id="PF08241">
    <property type="entry name" value="Methyltransf_11"/>
    <property type="match status" value="1"/>
</dbReference>
<dbReference type="InterPro" id="IPR051422">
    <property type="entry name" value="AlkB_tRNA_MeTrf/Diox"/>
</dbReference>
<sequence length="239" mass="27684">MDQKIAKRLSQEQKKNYNLIASDWDACRQQPTKLKQKLLRLIKMNDQVLDLGCGNGLMVNEVLRQGGQYIGLDFSNQLLKIAKKRYKEEIKKRQAKFVLGSAVKLPFKKNSFDFVFSFAVLHHIPSARLRQKFFMEMFRVLRPGGLGVMLVWNLRHSKKYLAKAKKEAREVSGLDKDDLIVLWKGTPGLKIKRYIHLFSRQEFFDLAKQAGFSSIKVYNSQRTGEKDPNGEETAVIFKK</sequence>
<keyword evidence="1" id="KW-0489">Methyltransferase</keyword>
<dbReference type="CDD" id="cd02440">
    <property type="entry name" value="AdoMet_MTases"/>
    <property type="match status" value="1"/>
</dbReference>
<dbReference type="Gene3D" id="3.40.50.150">
    <property type="entry name" value="Vaccinia Virus protein VP39"/>
    <property type="match status" value="1"/>
</dbReference>
<dbReference type="EMBL" id="PFBX01000051">
    <property type="protein sequence ID" value="PIT87133.1"/>
    <property type="molecule type" value="Genomic_DNA"/>
</dbReference>